<organism evidence="1 2">
    <name type="scientific">Catharanthus roseus</name>
    <name type="common">Madagascar periwinkle</name>
    <name type="synonym">Vinca rosea</name>
    <dbReference type="NCBI Taxonomy" id="4058"/>
    <lineage>
        <taxon>Eukaryota</taxon>
        <taxon>Viridiplantae</taxon>
        <taxon>Streptophyta</taxon>
        <taxon>Embryophyta</taxon>
        <taxon>Tracheophyta</taxon>
        <taxon>Spermatophyta</taxon>
        <taxon>Magnoliopsida</taxon>
        <taxon>eudicotyledons</taxon>
        <taxon>Gunneridae</taxon>
        <taxon>Pentapetalae</taxon>
        <taxon>asterids</taxon>
        <taxon>lamiids</taxon>
        <taxon>Gentianales</taxon>
        <taxon>Apocynaceae</taxon>
        <taxon>Rauvolfioideae</taxon>
        <taxon>Vinceae</taxon>
        <taxon>Catharanthinae</taxon>
        <taxon>Catharanthus</taxon>
    </lineage>
</organism>
<gene>
    <name evidence="1" type="ORF">M9H77_29515</name>
</gene>
<protein>
    <submittedName>
        <fullName evidence="1">Uncharacterized protein</fullName>
    </submittedName>
</protein>
<name>A0ACB9ZYV3_CATRO</name>
<accession>A0ACB9ZYV3</accession>
<proteinExistence type="predicted"/>
<evidence type="ECO:0000313" key="2">
    <source>
        <dbReference type="Proteomes" id="UP001060085"/>
    </source>
</evidence>
<dbReference type="EMBL" id="CM044707">
    <property type="protein sequence ID" value="KAI5652328.1"/>
    <property type="molecule type" value="Genomic_DNA"/>
</dbReference>
<reference evidence="2" key="1">
    <citation type="journal article" date="2023" name="Nat. Plants">
        <title>Single-cell RNA sequencing provides a high-resolution roadmap for understanding the multicellular compartmentation of specialized metabolism.</title>
        <authorList>
            <person name="Sun S."/>
            <person name="Shen X."/>
            <person name="Li Y."/>
            <person name="Li Y."/>
            <person name="Wang S."/>
            <person name="Li R."/>
            <person name="Zhang H."/>
            <person name="Shen G."/>
            <person name="Guo B."/>
            <person name="Wei J."/>
            <person name="Xu J."/>
            <person name="St-Pierre B."/>
            <person name="Chen S."/>
            <person name="Sun C."/>
        </authorList>
    </citation>
    <scope>NUCLEOTIDE SEQUENCE [LARGE SCALE GENOMIC DNA]</scope>
</reference>
<evidence type="ECO:0000313" key="1">
    <source>
        <dbReference type="EMBL" id="KAI5652328.1"/>
    </source>
</evidence>
<keyword evidence="2" id="KW-1185">Reference proteome</keyword>
<sequence length="360" mass="38382">MKKRPYRNGEIWDFEAEMGVREKREQQVILGLDGGTTNTVCVCMSFNNNIGWDGPLPDPPPIIARAVAGCSNHNSVGETAARETLEKVMADALSKSGSTRSAVQAVCLAVSGVNHPTDQYRILGWLREIFPSHVRLFVENDAVAALACGTMGKLHGCVLIAGTGTIAYGYTEDGREARAAGAGPVLGDWGSGYGIAAQALTAVVRAHDGRGPHTKLSGSILHALNLSSPDELIGWTYADPSWARIAALVPYVVSCAEEGDQVAISILLEAVQELASSVKAVVRRLQLCGEDGKDHFPLVMVGGVLEANKRWDISKEVVNCISKDFPGALPIHPQVEPAIGAALLAWNVLIRQSQNETLTI</sequence>
<dbReference type="Proteomes" id="UP001060085">
    <property type="component" value="Linkage Group LG07"/>
</dbReference>
<comment type="caution">
    <text evidence="1">The sequence shown here is derived from an EMBL/GenBank/DDBJ whole genome shotgun (WGS) entry which is preliminary data.</text>
</comment>